<gene>
    <name evidence="3" type="ORF">TWF718_010898</name>
</gene>
<feature type="compositionally biased region" description="Low complexity" evidence="1">
    <location>
        <begin position="70"/>
        <end position="89"/>
    </location>
</feature>
<feature type="compositionally biased region" description="Pro residues" evidence="1">
    <location>
        <begin position="58"/>
        <end position="69"/>
    </location>
</feature>
<dbReference type="EMBL" id="JAVHNR010000009">
    <property type="protein sequence ID" value="KAK6333074.1"/>
    <property type="molecule type" value="Genomic_DNA"/>
</dbReference>
<feature type="region of interest" description="Disordered" evidence="1">
    <location>
        <begin position="133"/>
        <end position="164"/>
    </location>
</feature>
<protein>
    <submittedName>
        <fullName evidence="3">Uncharacterized protein</fullName>
    </submittedName>
</protein>
<accession>A0AAN8RCZ9</accession>
<feature type="signal peptide" evidence="2">
    <location>
        <begin position="1"/>
        <end position="20"/>
    </location>
</feature>
<keyword evidence="4" id="KW-1185">Reference proteome</keyword>
<reference evidence="3 4" key="1">
    <citation type="submission" date="2019-10" db="EMBL/GenBank/DDBJ databases">
        <authorList>
            <person name="Palmer J.M."/>
        </authorList>
    </citation>
    <scope>NUCLEOTIDE SEQUENCE [LARGE SCALE GENOMIC DNA]</scope>
    <source>
        <strain evidence="3 4">TWF718</strain>
    </source>
</reference>
<keyword evidence="2" id="KW-0732">Signal</keyword>
<name>A0AAN8RCZ9_9PEZI</name>
<dbReference type="AlphaFoldDB" id="A0AAN8RCZ9"/>
<evidence type="ECO:0000313" key="3">
    <source>
        <dbReference type="EMBL" id="KAK6333074.1"/>
    </source>
</evidence>
<evidence type="ECO:0000313" key="4">
    <source>
        <dbReference type="Proteomes" id="UP001313282"/>
    </source>
</evidence>
<proteinExistence type="predicted"/>
<comment type="caution">
    <text evidence="3">The sequence shown here is derived from an EMBL/GenBank/DDBJ whole genome shotgun (WGS) entry which is preliminary data.</text>
</comment>
<evidence type="ECO:0000256" key="1">
    <source>
        <dbReference type="SAM" id="MobiDB-lite"/>
    </source>
</evidence>
<feature type="region of interest" description="Disordered" evidence="1">
    <location>
        <begin position="49"/>
        <end position="105"/>
    </location>
</feature>
<feature type="chain" id="PRO_5042885584" evidence="2">
    <location>
        <begin position="21"/>
        <end position="164"/>
    </location>
</feature>
<evidence type="ECO:0000256" key="2">
    <source>
        <dbReference type="SAM" id="SignalP"/>
    </source>
</evidence>
<dbReference type="Proteomes" id="UP001313282">
    <property type="component" value="Unassembled WGS sequence"/>
</dbReference>
<organism evidence="3 4">
    <name type="scientific">Orbilia javanica</name>
    <dbReference type="NCBI Taxonomy" id="47235"/>
    <lineage>
        <taxon>Eukaryota</taxon>
        <taxon>Fungi</taxon>
        <taxon>Dikarya</taxon>
        <taxon>Ascomycota</taxon>
        <taxon>Pezizomycotina</taxon>
        <taxon>Orbiliomycetes</taxon>
        <taxon>Orbiliales</taxon>
        <taxon>Orbiliaceae</taxon>
        <taxon>Orbilia</taxon>
    </lineage>
</organism>
<sequence length="164" mass="18272">MRKDYRFIIHILLYLSSISTKFVEPAAIDRIASIQTPRAETTVIANSLNTASDSKPDGSPPPIGTPIPPADSITTTSKTTTASKQITTIPETPTTMSPPEKTSRNIEQRAKNKITPEMFFTVKVNCPPMEKILESMDSDPDSYPRFEDWPQSRPDPALDFIYAR</sequence>